<proteinExistence type="predicted"/>
<dbReference type="AlphaFoldDB" id="A0A218WK31"/>
<comment type="caution">
    <text evidence="1">The sequence shown here is derived from an EMBL/GenBank/DDBJ whole genome shotgun (WGS) entry which is preliminary data.</text>
</comment>
<protein>
    <submittedName>
        <fullName evidence="1">Uncharacterized protein</fullName>
    </submittedName>
</protein>
<evidence type="ECO:0000313" key="2">
    <source>
        <dbReference type="Proteomes" id="UP000197138"/>
    </source>
</evidence>
<evidence type="ECO:0000313" key="1">
    <source>
        <dbReference type="EMBL" id="OWM72933.1"/>
    </source>
</evidence>
<name>A0A218WK31_PUNGR</name>
<sequence length="118" mass="12912">MSCVIHSDDFTLSLEKASTVVKVGFHNAVDDCGSTDECPVLLNGRRELGTLYVEDGATWVSKCDSGLEEIPVDASGVQQGNISYERSDIVAVDRAQRRPYASTLLKWRCDSIEARTGE</sequence>
<reference evidence="2" key="1">
    <citation type="journal article" date="2017" name="Plant J.">
        <title>The pomegranate (Punica granatum L.) genome and the genomics of punicalagin biosynthesis.</title>
        <authorList>
            <person name="Qin G."/>
            <person name="Xu C."/>
            <person name="Ming R."/>
            <person name="Tang H."/>
            <person name="Guyot R."/>
            <person name="Kramer E.M."/>
            <person name="Hu Y."/>
            <person name="Yi X."/>
            <person name="Qi Y."/>
            <person name="Xu X."/>
            <person name="Gao Z."/>
            <person name="Pan H."/>
            <person name="Jian J."/>
            <person name="Tian Y."/>
            <person name="Yue Z."/>
            <person name="Xu Y."/>
        </authorList>
    </citation>
    <scope>NUCLEOTIDE SEQUENCE [LARGE SCALE GENOMIC DNA]</scope>
    <source>
        <strain evidence="2">cv. Dabenzi</strain>
    </source>
</reference>
<dbReference type="EMBL" id="MTKT01003956">
    <property type="protein sequence ID" value="OWM72933.1"/>
    <property type="molecule type" value="Genomic_DNA"/>
</dbReference>
<organism evidence="1 2">
    <name type="scientific">Punica granatum</name>
    <name type="common">Pomegranate</name>
    <dbReference type="NCBI Taxonomy" id="22663"/>
    <lineage>
        <taxon>Eukaryota</taxon>
        <taxon>Viridiplantae</taxon>
        <taxon>Streptophyta</taxon>
        <taxon>Embryophyta</taxon>
        <taxon>Tracheophyta</taxon>
        <taxon>Spermatophyta</taxon>
        <taxon>Magnoliopsida</taxon>
        <taxon>eudicotyledons</taxon>
        <taxon>Gunneridae</taxon>
        <taxon>Pentapetalae</taxon>
        <taxon>rosids</taxon>
        <taxon>malvids</taxon>
        <taxon>Myrtales</taxon>
        <taxon>Lythraceae</taxon>
        <taxon>Punica</taxon>
    </lineage>
</organism>
<gene>
    <name evidence="1" type="ORF">CDL15_Pgr016493</name>
</gene>
<dbReference type="Proteomes" id="UP000197138">
    <property type="component" value="Unassembled WGS sequence"/>
</dbReference>
<accession>A0A218WK31</accession>